<dbReference type="EMBL" id="AP025184">
    <property type="protein sequence ID" value="BDB53922.1"/>
    <property type="molecule type" value="Genomic_DNA"/>
</dbReference>
<reference evidence="1 2" key="1">
    <citation type="journal article" date="2022" name="Int. J. Syst. Evol. Microbiol.">
        <title>Flavobacterium ammonificans sp. nov. and Flavobacterium ammoniigenes sp. nov., ammonifying bacteria isolated from surface river water.</title>
        <authorList>
            <person name="Watanabe K."/>
            <person name="Kitamura T."/>
            <person name="Ogata Y."/>
            <person name="Shindo C."/>
            <person name="Suda W."/>
        </authorList>
    </citation>
    <scope>NUCLEOTIDE SEQUENCE [LARGE SCALE GENOMIC DNA]</scope>
    <source>
        <strain evidence="1 2">GENT5</strain>
    </source>
</reference>
<proteinExistence type="predicted"/>
<name>A0ABM7V347_9FLAO</name>
<evidence type="ECO:0000313" key="2">
    <source>
        <dbReference type="Proteomes" id="UP001319867"/>
    </source>
</evidence>
<reference evidence="1 2" key="2">
    <citation type="journal article" date="2022" name="Microorganisms">
        <title>Complete Genome Sequences of Two Flavobacterium ammonificans Strains and a Flavobacterium ammoniigenes Strain of Ammonifying Bacterioplankton Isolated from Surface River Water.</title>
        <authorList>
            <person name="Suda W."/>
            <person name="Ogata Y."/>
            <person name="Shindo C."/>
            <person name="Watanabe K."/>
        </authorList>
    </citation>
    <scope>NUCLEOTIDE SEQUENCE [LARGE SCALE GENOMIC DNA]</scope>
    <source>
        <strain evidence="1 2">GENT5</strain>
    </source>
</reference>
<evidence type="ECO:0000313" key="1">
    <source>
        <dbReference type="EMBL" id="BDB53922.1"/>
    </source>
</evidence>
<evidence type="ECO:0008006" key="3">
    <source>
        <dbReference type="Google" id="ProtNLM"/>
    </source>
</evidence>
<dbReference type="Pfam" id="PF14356">
    <property type="entry name" value="DUF4403"/>
    <property type="match status" value="1"/>
</dbReference>
<dbReference type="InterPro" id="IPR025515">
    <property type="entry name" value="DUF4403"/>
</dbReference>
<accession>A0ABM7V347</accession>
<dbReference type="RefSeq" id="WP_229317601.1">
    <property type="nucleotide sequence ID" value="NZ_AP025184.1"/>
</dbReference>
<organism evidence="1 2">
    <name type="scientific">Flavobacterium ammoniigenes</name>
    <dbReference type="NCBI Taxonomy" id="1751095"/>
    <lineage>
        <taxon>Bacteria</taxon>
        <taxon>Pseudomonadati</taxon>
        <taxon>Bacteroidota</taxon>
        <taxon>Flavobacteriia</taxon>
        <taxon>Flavobacteriales</taxon>
        <taxon>Flavobacteriaceae</taxon>
        <taxon>Flavobacterium</taxon>
    </lineage>
</organism>
<keyword evidence="2" id="KW-1185">Reference proteome</keyword>
<sequence length="470" mass="52898">MQRISIILFFLGFLSIAVNCSSPAKINNFKPELDDAIPLAYDNSPSYIHLPIAIQLKDIENKTNHSLNGLLYKDTIIEDDNIEIKVWKIAPIRFENSTSPIDNGKIKTTLPLKVTIKYRVGTAKLGVSLYNTKEFDLNGIVTLVSDVDLSNWKLSTKTKFESVEWTESPTMKLLGKNIPVTFLINSSLPLFKTKIERKIDEAISKYMDFKPNVLYALEKISMPFQMSQDYESWLRLTPIEIYSTNAKLVAESIQINMGIKCIIETLIGNKPQTKFNPSAIVIKAVNTIPNAISANITAVSTYQDASVVVTKNFAGQEFIFGKKKIKVQNVTIWHKKGKIIFGLDLTGSVNGSIYLSGVPHYNETSQEIYFDQMDYALETENKLLKTANWLAQGIILKKIEANCKYSIRKNLEEGKKNIEGYLKNYSPLSGVYVNGNIGNIQLKKMQLTNQAILAYLKIDGEVKIRVDGLK</sequence>
<gene>
    <name evidence="1" type="ORF">GENT5_02270</name>
</gene>
<dbReference type="Proteomes" id="UP001319867">
    <property type="component" value="Chromosome"/>
</dbReference>
<protein>
    <recommendedName>
        <fullName evidence="3">DUF4403 family protein</fullName>
    </recommendedName>
</protein>